<dbReference type="EMBL" id="LAVV01001221">
    <property type="protein sequence ID" value="KNZ63727.1"/>
    <property type="molecule type" value="Genomic_DNA"/>
</dbReference>
<protein>
    <recommendedName>
        <fullName evidence="2">Tc1-like transposase DDE domain-containing protein</fullName>
    </recommendedName>
</protein>
<feature type="domain" description="Tc1-like transposase DDE" evidence="2">
    <location>
        <begin position="144"/>
        <end position="192"/>
    </location>
</feature>
<feature type="signal peptide" evidence="1">
    <location>
        <begin position="1"/>
        <end position="22"/>
    </location>
</feature>
<name>A0A0L6VSY0_9BASI</name>
<comment type="caution">
    <text evidence="3">The sequence shown here is derived from an EMBL/GenBank/DDBJ whole genome shotgun (WGS) entry which is preliminary data.</text>
</comment>
<evidence type="ECO:0000313" key="3">
    <source>
        <dbReference type="EMBL" id="KNZ63727.1"/>
    </source>
</evidence>
<dbReference type="InterPro" id="IPR036397">
    <property type="entry name" value="RNaseH_sf"/>
</dbReference>
<dbReference type="PANTHER" id="PTHR46564:SF1">
    <property type="entry name" value="TRANSPOSASE"/>
    <property type="match status" value="1"/>
</dbReference>
<proteinExistence type="predicted"/>
<keyword evidence="4" id="KW-1185">Reference proteome</keyword>
<gene>
    <name evidence="3" type="ORF">VP01_1109g4</name>
</gene>
<dbReference type="AlphaFoldDB" id="A0A0L6VSY0"/>
<dbReference type="InterPro" id="IPR038717">
    <property type="entry name" value="Tc1-like_DDE_dom"/>
</dbReference>
<dbReference type="Gene3D" id="3.30.420.10">
    <property type="entry name" value="Ribonuclease H-like superfamily/Ribonuclease H"/>
    <property type="match status" value="1"/>
</dbReference>
<evidence type="ECO:0000259" key="2">
    <source>
        <dbReference type="Pfam" id="PF13358"/>
    </source>
</evidence>
<dbReference type="Proteomes" id="UP000037035">
    <property type="component" value="Unassembled WGS sequence"/>
</dbReference>
<reference evidence="3 4" key="1">
    <citation type="submission" date="2015-08" db="EMBL/GenBank/DDBJ databases">
        <title>Next Generation Sequencing and Analysis of the Genome of Puccinia sorghi L Schw, the Causal Agent of Maize Common Rust.</title>
        <authorList>
            <person name="Rochi L."/>
            <person name="Burguener G."/>
            <person name="Darino M."/>
            <person name="Turjanski A."/>
            <person name="Kreff E."/>
            <person name="Dieguez M.J."/>
            <person name="Sacco F."/>
        </authorList>
    </citation>
    <scope>NUCLEOTIDE SEQUENCE [LARGE SCALE GENOMIC DNA]</scope>
    <source>
        <strain evidence="3 4">RO10H11247</strain>
    </source>
</reference>
<dbReference type="VEuPathDB" id="FungiDB:VP01_1109g4"/>
<dbReference type="PANTHER" id="PTHR46564">
    <property type="entry name" value="TRANSPOSASE"/>
    <property type="match status" value="1"/>
</dbReference>
<organism evidence="3 4">
    <name type="scientific">Puccinia sorghi</name>
    <dbReference type="NCBI Taxonomy" id="27349"/>
    <lineage>
        <taxon>Eukaryota</taxon>
        <taxon>Fungi</taxon>
        <taxon>Dikarya</taxon>
        <taxon>Basidiomycota</taxon>
        <taxon>Pucciniomycotina</taxon>
        <taxon>Pucciniomycetes</taxon>
        <taxon>Pucciniales</taxon>
        <taxon>Pucciniaceae</taxon>
        <taxon>Puccinia</taxon>
    </lineage>
</organism>
<dbReference type="Pfam" id="PF13358">
    <property type="entry name" value="DDE_3"/>
    <property type="match status" value="1"/>
</dbReference>
<dbReference type="GO" id="GO:0003676">
    <property type="term" value="F:nucleic acid binding"/>
    <property type="evidence" value="ECO:0007669"/>
    <property type="project" value="InterPro"/>
</dbReference>
<dbReference type="STRING" id="27349.A0A0L6VSY0"/>
<sequence length="250" mass="28903">MHLYYLIITLFLVCMEPGLILSKMRKPLYYLSVTLLSTQEIHRNMVKRLCITLKKSGTSNKIGWCVQVIFSSFGKKKLTLIPSFYFGKDERKISARLLNNQNPGVSYLCQQSPLILVSLHSPQQCILSTGPNLRGFWKIFACENTVIHQRDHIKNIYIFQAARVQLIYLPPYCSKLNPIRLVFAAIKIKLLQGTQEITLTLEPQGEVFQVTLEIMDPQWTVFQVTVEIMNAEFCYIIYNHHGYSVETNHQ</sequence>
<evidence type="ECO:0000313" key="4">
    <source>
        <dbReference type="Proteomes" id="UP000037035"/>
    </source>
</evidence>
<keyword evidence="1" id="KW-0732">Signal</keyword>
<accession>A0A0L6VSY0</accession>
<evidence type="ECO:0000256" key="1">
    <source>
        <dbReference type="SAM" id="SignalP"/>
    </source>
</evidence>
<feature type="chain" id="PRO_5005568261" description="Tc1-like transposase DDE domain-containing protein" evidence="1">
    <location>
        <begin position="23"/>
        <end position="250"/>
    </location>
</feature>